<name>A0ABM7WAS8_9BACT</name>
<evidence type="ECO:0000313" key="2">
    <source>
        <dbReference type="Proteomes" id="UP000830055"/>
    </source>
</evidence>
<dbReference type="SUPFAM" id="SSF56801">
    <property type="entry name" value="Acetyl-CoA synthetase-like"/>
    <property type="match status" value="1"/>
</dbReference>
<dbReference type="InterPro" id="IPR042099">
    <property type="entry name" value="ANL_N_sf"/>
</dbReference>
<keyword evidence="2" id="KW-1185">Reference proteome</keyword>
<evidence type="ECO:0008006" key="3">
    <source>
        <dbReference type="Google" id="ProtNLM"/>
    </source>
</evidence>
<dbReference type="EMBL" id="AP025516">
    <property type="protein sequence ID" value="BDD88090.1"/>
    <property type="molecule type" value="Genomic_DNA"/>
</dbReference>
<dbReference type="PANTHER" id="PTHR43845:SF1">
    <property type="entry name" value="BLR5969 PROTEIN"/>
    <property type="match status" value="1"/>
</dbReference>
<organism evidence="1 2">
    <name type="scientific">Desulfofustis limnaeus</name>
    <dbReference type="NCBI Taxonomy" id="2740163"/>
    <lineage>
        <taxon>Bacteria</taxon>
        <taxon>Pseudomonadati</taxon>
        <taxon>Thermodesulfobacteriota</taxon>
        <taxon>Desulfobulbia</taxon>
        <taxon>Desulfobulbales</taxon>
        <taxon>Desulfocapsaceae</taxon>
        <taxon>Desulfofustis</taxon>
    </lineage>
</organism>
<accession>A0ABM7WAS8</accession>
<evidence type="ECO:0000313" key="1">
    <source>
        <dbReference type="EMBL" id="BDD88090.1"/>
    </source>
</evidence>
<dbReference type="Proteomes" id="UP000830055">
    <property type="component" value="Chromosome"/>
</dbReference>
<sequence>MERFSFFQQVRENVPAYGQFCQDRSLQTSVAWHDIPVIDKSTYLLCYPLPDLCWNGDLGSLHLLGASSGFGKSGTLFWPKRPQDEQDYLQAIEYSLREHYAIHERKTLIMVCLAFGLWIGGMQIATAIRTLAVRGQPGIICATPGLNLSEAVEVYLQLQGHVEQTLIITNPSNIGVLTALFGRAGCDIANGRISFPVVGEYFSEHTRRGIAARYGHPPEAPFCLWTGYGSADTGDLGMETEPTIALRKHICDHPSLSHRLFGTRDTPMLFVPTGKAFFEIINDEIVVTKDQLIPLVRYNTRDKGHLLAKEDVRPLIPEHLAAPLPDQILCVHGRSDDSVVFYGTNLRVEEINQHFLTLDASFGYGGLFQVSSREIDGVALFSFTIFCETPERAGLADRYRQSLLAFLLTSSNEFKAKYDHLAAVIGDRLLQVRVADIRQRQGNLKHKFIVEDTI</sequence>
<reference evidence="1 2" key="1">
    <citation type="submission" date="2022-01" db="EMBL/GenBank/DDBJ databases">
        <title>Desulfofustis limnae sp. nov., a novel mesophilic sulfate-reducing bacterium isolated from marsh soil.</title>
        <authorList>
            <person name="Watanabe M."/>
            <person name="Takahashi A."/>
            <person name="Kojima H."/>
            <person name="Fukui M."/>
        </authorList>
    </citation>
    <scope>NUCLEOTIDE SEQUENCE [LARGE SCALE GENOMIC DNA]</scope>
    <source>
        <strain evidence="1 2">PPLL</strain>
    </source>
</reference>
<gene>
    <name evidence="1" type="ORF">DPPLL_24550</name>
</gene>
<dbReference type="PANTHER" id="PTHR43845">
    <property type="entry name" value="BLR5969 PROTEIN"/>
    <property type="match status" value="1"/>
</dbReference>
<proteinExistence type="predicted"/>
<dbReference type="RefSeq" id="WP_284151480.1">
    <property type="nucleotide sequence ID" value="NZ_AP025516.1"/>
</dbReference>
<dbReference type="Gene3D" id="3.40.50.12780">
    <property type="entry name" value="N-terminal domain of ligase-like"/>
    <property type="match status" value="1"/>
</dbReference>
<protein>
    <recommendedName>
        <fullName evidence="3">Phenylacetate-CoA ligase</fullName>
    </recommendedName>
</protein>